<organism evidence="2 3">
    <name type="scientific">Chryseobacterium camelliae</name>
    <dbReference type="NCBI Taxonomy" id="1265445"/>
    <lineage>
        <taxon>Bacteria</taxon>
        <taxon>Pseudomonadati</taxon>
        <taxon>Bacteroidota</taxon>
        <taxon>Flavobacteriia</taxon>
        <taxon>Flavobacteriales</taxon>
        <taxon>Weeksellaceae</taxon>
        <taxon>Chryseobacterium group</taxon>
        <taxon>Chryseobacterium</taxon>
    </lineage>
</organism>
<dbReference type="EMBL" id="CP115859">
    <property type="protein sequence ID" value="WBV61309.1"/>
    <property type="molecule type" value="Genomic_DNA"/>
</dbReference>
<keyword evidence="3" id="KW-1185">Reference proteome</keyword>
<gene>
    <name evidence="2" type="ORF">PFY12_04105</name>
</gene>
<accession>A0ABY7QNQ4</accession>
<dbReference type="InterPro" id="IPR046920">
    <property type="entry name" value="ABC-3C_CTD1"/>
</dbReference>
<feature type="domain" description="ABC-three component systems C-terminal" evidence="1">
    <location>
        <begin position="121"/>
        <end position="349"/>
    </location>
</feature>
<sequence>MSTDATASWSGYIFQGDVALYKAMETIVTLGENIPDNYCLKLEEDEDFSLTTDSFQTFQVKAYTKHNYAKYKKAWNDMMGRFPDNIDNNFLYLQKNNVDISKFDGVNYSEKLNTNVIAGLYTLENITTLLDNKIKELFPDLNDDDVTIKRNFCSNNICEKIKKRHRTGEVESISLNTIKEWIETSPIAFTEDICWYEITKIFLNSISDGIDDYDLDNEEELELYNKIQQSLFEFENLSSIDMINLLKSYLSPHKKLDNNDLKNSYGSFIDNETVKNVILKGIKKIKVNPIYKKLQYFKNNGESNDCYQLLIHNNEFDDDTANKIRFQKHCEMIYQNPNTKDIDYFITKGLNKEKDEVKSRLLEITDIGDESDDSNYFGFKTIDVSIIELNNEGNN</sequence>
<dbReference type="RefSeq" id="WP_271149601.1">
    <property type="nucleotide sequence ID" value="NZ_CP115859.1"/>
</dbReference>
<evidence type="ECO:0000313" key="3">
    <source>
        <dbReference type="Proteomes" id="UP001210978"/>
    </source>
</evidence>
<evidence type="ECO:0000313" key="2">
    <source>
        <dbReference type="EMBL" id="WBV61309.1"/>
    </source>
</evidence>
<proteinExistence type="predicted"/>
<dbReference type="Pfam" id="PF20276">
    <property type="entry name" value="CTD1"/>
    <property type="match status" value="1"/>
</dbReference>
<evidence type="ECO:0000259" key="1">
    <source>
        <dbReference type="Pfam" id="PF20276"/>
    </source>
</evidence>
<name>A0ABY7QNQ4_9FLAO</name>
<reference evidence="2 3" key="1">
    <citation type="submission" date="2023-01" db="EMBL/GenBank/DDBJ databases">
        <title>Complete genome of Chryseobacterium camelliae VAN22-5A.</title>
        <authorList>
            <person name="Zong G."/>
            <person name="Cao G."/>
        </authorList>
    </citation>
    <scope>NUCLEOTIDE SEQUENCE [LARGE SCALE GENOMIC DNA]</scope>
    <source>
        <strain evidence="2 3">VAN22-5A</strain>
    </source>
</reference>
<dbReference type="Proteomes" id="UP001210978">
    <property type="component" value="Chromosome"/>
</dbReference>
<protein>
    <recommendedName>
        <fullName evidence="1">ABC-three component systems C-terminal domain-containing protein</fullName>
    </recommendedName>
</protein>